<dbReference type="EMBL" id="MJIE01000001">
    <property type="protein sequence ID" value="OLR56993.1"/>
    <property type="molecule type" value="Genomic_DNA"/>
</dbReference>
<dbReference type="InterPro" id="IPR014730">
    <property type="entry name" value="ETF_a/b_N"/>
</dbReference>
<dbReference type="NCBIfam" id="NF040731">
    <property type="entry name" value="flavo_sub_EftB"/>
    <property type="match status" value="1"/>
</dbReference>
<dbReference type="PIRSF" id="PIRSF000090">
    <property type="entry name" value="Beta-ETF"/>
    <property type="match status" value="1"/>
</dbReference>
<evidence type="ECO:0000256" key="2">
    <source>
        <dbReference type="ARBA" id="ARBA00042002"/>
    </source>
</evidence>
<dbReference type="Gene3D" id="3.40.50.620">
    <property type="entry name" value="HUPs"/>
    <property type="match status" value="1"/>
</dbReference>
<dbReference type="InterPro" id="IPR014729">
    <property type="entry name" value="Rossmann-like_a/b/a_fold"/>
</dbReference>
<evidence type="ECO:0000256" key="3">
    <source>
        <dbReference type="ARBA" id="ARBA00049933"/>
    </source>
</evidence>
<dbReference type="PANTHER" id="PTHR21294:SF17">
    <property type="entry name" value="PROTEIN FIXA"/>
    <property type="match status" value="1"/>
</dbReference>
<organism evidence="5 6">
    <name type="scientific">Hornefia porci</name>
    <dbReference type="NCBI Taxonomy" id="2652292"/>
    <lineage>
        <taxon>Bacteria</taxon>
        <taxon>Bacillati</taxon>
        <taxon>Bacillota</taxon>
        <taxon>Clostridia</taxon>
        <taxon>Peptostreptococcales</taxon>
        <taxon>Anaerovoracaceae</taxon>
        <taxon>Hornefia</taxon>
    </lineage>
</organism>
<gene>
    <name evidence="5" type="ORF">BHK98_07820</name>
</gene>
<dbReference type="SMART" id="SM00893">
    <property type="entry name" value="ETF"/>
    <property type="match status" value="1"/>
</dbReference>
<name>A0A1Q9JLA2_9FIRM</name>
<evidence type="ECO:0000256" key="1">
    <source>
        <dbReference type="ARBA" id="ARBA00007557"/>
    </source>
</evidence>
<comment type="caution">
    <text evidence="5">The sequence shown here is derived from an EMBL/GenBank/DDBJ whole genome shotgun (WGS) entry which is preliminary data.</text>
</comment>
<feature type="domain" description="Electron transfer flavoprotein alpha/beta-subunit N-terminal" evidence="4">
    <location>
        <begin position="22"/>
        <end position="213"/>
    </location>
</feature>
<evidence type="ECO:0000313" key="5">
    <source>
        <dbReference type="EMBL" id="OLR56993.1"/>
    </source>
</evidence>
<proteinExistence type="inferred from homology"/>
<comment type="cofactor">
    <cofactor evidence="3">
        <name>AMP</name>
        <dbReference type="ChEBI" id="CHEBI:456215"/>
    </cofactor>
</comment>
<dbReference type="Pfam" id="PF01012">
    <property type="entry name" value="ETF"/>
    <property type="match status" value="1"/>
</dbReference>
<dbReference type="PANTHER" id="PTHR21294">
    <property type="entry name" value="ELECTRON TRANSFER FLAVOPROTEIN BETA-SUBUNIT"/>
    <property type="match status" value="1"/>
</dbReference>
<dbReference type="RefSeq" id="WP_075715081.1">
    <property type="nucleotide sequence ID" value="NZ_MJIE01000001.1"/>
</dbReference>
<dbReference type="STRING" id="1261640.BHK98_07820"/>
<dbReference type="PROSITE" id="PS01065">
    <property type="entry name" value="ETF_BETA"/>
    <property type="match status" value="1"/>
</dbReference>
<sequence>MKIIVCVKQVPNTNQIKINPETGTLIREGVPAILNPDDANALEEALKVKDANPGTTVTVITMGPPQAKEMLQECVAMGADEGILLSDRALGGSDTWATSNAVAAGIRKVGDFDIIFAGRQAIDGDTAQVGPQIAEKLGIPQVTYATEFDIDGDSVVVKRALEDGYERLKVKMPCVITAIKELNTPRYMSIRGILKGAKQEIKVWSADDIGVDRSVVGLKASPTNVFKSFTPKPKGAGLTVEGDTAKEKAANLMADMKARHII</sequence>
<protein>
    <recommendedName>
        <fullName evidence="2">Electron transfer flavoprotein small subunit</fullName>
    </recommendedName>
</protein>
<keyword evidence="6" id="KW-1185">Reference proteome</keyword>
<dbReference type="OrthoDB" id="9804960at2"/>
<evidence type="ECO:0000313" key="6">
    <source>
        <dbReference type="Proteomes" id="UP000187404"/>
    </source>
</evidence>
<dbReference type="GO" id="GO:0009055">
    <property type="term" value="F:electron transfer activity"/>
    <property type="evidence" value="ECO:0007669"/>
    <property type="project" value="InterPro"/>
</dbReference>
<dbReference type="CDD" id="cd01714">
    <property type="entry name" value="ETF_beta"/>
    <property type="match status" value="1"/>
</dbReference>
<comment type="similarity">
    <text evidence="1">Belongs to the ETF beta-subunit/FixA family.</text>
</comment>
<dbReference type="SUPFAM" id="SSF52402">
    <property type="entry name" value="Adenine nucleotide alpha hydrolases-like"/>
    <property type="match status" value="1"/>
</dbReference>
<dbReference type="Proteomes" id="UP000187404">
    <property type="component" value="Unassembled WGS sequence"/>
</dbReference>
<dbReference type="AlphaFoldDB" id="A0A1Q9JLA2"/>
<evidence type="ECO:0000259" key="4">
    <source>
        <dbReference type="SMART" id="SM00893"/>
    </source>
</evidence>
<dbReference type="InterPro" id="IPR033948">
    <property type="entry name" value="ETF_beta_N"/>
</dbReference>
<accession>A0A1Q9JLA2</accession>
<reference evidence="5 6" key="1">
    <citation type="journal article" date="2016" name="Appl. Environ. Microbiol.">
        <title>Function and Phylogeny of Bacterial Butyryl Coenzyme A:Acetate Transferases and Their Diversity in the Proximal Colon of Swine.</title>
        <authorList>
            <person name="Trachsel J."/>
            <person name="Bayles D.O."/>
            <person name="Looft T."/>
            <person name="Levine U.Y."/>
            <person name="Allen H.K."/>
        </authorList>
    </citation>
    <scope>NUCLEOTIDE SEQUENCE [LARGE SCALE GENOMIC DNA]</scope>
    <source>
        <strain evidence="5 6">68-3-10</strain>
    </source>
</reference>
<dbReference type="InterPro" id="IPR012255">
    <property type="entry name" value="ETF_b"/>
</dbReference>
<dbReference type="InterPro" id="IPR000049">
    <property type="entry name" value="ET-Flavoprotein_bsu_CS"/>
</dbReference>